<protein>
    <recommendedName>
        <fullName evidence="3">DUF222 domain-containing protein</fullName>
    </recommendedName>
</protein>
<name>A0ABP9FSL1_9MICC</name>
<organism evidence="1 2">
    <name type="scientific">Nesterenkonia rhizosphaerae</name>
    <dbReference type="NCBI Taxonomy" id="1348272"/>
    <lineage>
        <taxon>Bacteria</taxon>
        <taxon>Bacillati</taxon>
        <taxon>Actinomycetota</taxon>
        <taxon>Actinomycetes</taxon>
        <taxon>Micrococcales</taxon>
        <taxon>Micrococcaceae</taxon>
        <taxon>Nesterenkonia</taxon>
    </lineage>
</organism>
<proteinExistence type="predicted"/>
<reference evidence="2" key="1">
    <citation type="journal article" date="2019" name="Int. J. Syst. Evol. Microbiol.">
        <title>The Global Catalogue of Microorganisms (GCM) 10K type strain sequencing project: providing services to taxonomists for standard genome sequencing and annotation.</title>
        <authorList>
            <consortium name="The Broad Institute Genomics Platform"/>
            <consortium name="The Broad Institute Genome Sequencing Center for Infectious Disease"/>
            <person name="Wu L."/>
            <person name="Ma J."/>
        </authorList>
    </citation>
    <scope>NUCLEOTIDE SEQUENCE [LARGE SCALE GENOMIC DNA]</scope>
    <source>
        <strain evidence="2">JCM 19129</strain>
    </source>
</reference>
<evidence type="ECO:0008006" key="3">
    <source>
        <dbReference type="Google" id="ProtNLM"/>
    </source>
</evidence>
<sequence>MNTLPGNPHAKDAEFTTGDLREWIAREGETDATMLAVVLDSQAQATLAVAYEQRTANLIATLDLLHTYEMTAEPKRTKAMPNMEQEIQGQLRARLGLTEGDAKTRVPRQVDTIAGLTPGSVVRDRDGVVREVHAGHLHLRLTGVSSDGLPKFLAPFTVLYDAPEGDTHGNA</sequence>
<dbReference type="RefSeq" id="WP_345476818.1">
    <property type="nucleotide sequence ID" value="NZ_BAABLW010000005.1"/>
</dbReference>
<dbReference type="EMBL" id="BAABLW010000005">
    <property type="protein sequence ID" value="GAA4915654.1"/>
    <property type="molecule type" value="Genomic_DNA"/>
</dbReference>
<gene>
    <name evidence="1" type="ORF">GCM10025790_08320</name>
</gene>
<accession>A0ABP9FSL1</accession>
<keyword evidence="2" id="KW-1185">Reference proteome</keyword>
<comment type="caution">
    <text evidence="1">The sequence shown here is derived from an EMBL/GenBank/DDBJ whole genome shotgun (WGS) entry which is preliminary data.</text>
</comment>
<dbReference type="Proteomes" id="UP001500368">
    <property type="component" value="Unassembled WGS sequence"/>
</dbReference>
<evidence type="ECO:0000313" key="1">
    <source>
        <dbReference type="EMBL" id="GAA4915654.1"/>
    </source>
</evidence>
<evidence type="ECO:0000313" key="2">
    <source>
        <dbReference type="Proteomes" id="UP001500368"/>
    </source>
</evidence>